<dbReference type="RefSeq" id="WP_148918996.1">
    <property type="nucleotide sequence ID" value="NZ_VTAV01000005.1"/>
</dbReference>
<feature type="domain" description="PvuRts1 I-like SET and RING associated" evidence="1">
    <location>
        <begin position="145"/>
        <end position="293"/>
    </location>
</feature>
<dbReference type="AlphaFoldDB" id="A0A5D4H6K1"/>
<evidence type="ECO:0000313" key="3">
    <source>
        <dbReference type="EMBL" id="TYR36144.1"/>
    </source>
</evidence>
<dbReference type="Proteomes" id="UP000322362">
    <property type="component" value="Unassembled WGS sequence"/>
</dbReference>
<name>A0A5D4H6K1_9SPHI</name>
<proteinExistence type="predicted"/>
<evidence type="ECO:0000259" key="2">
    <source>
        <dbReference type="Pfam" id="PF21598"/>
    </source>
</evidence>
<accession>A0A5D4H6K1</accession>
<evidence type="ECO:0000313" key="4">
    <source>
        <dbReference type="Proteomes" id="UP000322362"/>
    </source>
</evidence>
<organism evidence="3 4">
    <name type="scientific">Sphingobacterium phlebotomi</name>
    <dbReference type="NCBI Taxonomy" id="2605433"/>
    <lineage>
        <taxon>Bacteria</taxon>
        <taxon>Pseudomonadati</taxon>
        <taxon>Bacteroidota</taxon>
        <taxon>Sphingobacteriia</taxon>
        <taxon>Sphingobacteriales</taxon>
        <taxon>Sphingobacteriaceae</taxon>
        <taxon>Sphingobacterium</taxon>
    </lineage>
</organism>
<comment type="caution">
    <text evidence="3">The sequence shown here is derived from an EMBL/GenBank/DDBJ whole genome shotgun (WGS) entry which is preliminary data.</text>
</comment>
<dbReference type="InterPro" id="IPR040674">
    <property type="entry name" value="PvuRts1I-like_SRA"/>
</dbReference>
<protein>
    <submittedName>
        <fullName evidence="3">Uncharacterized protein</fullName>
    </submittedName>
</protein>
<dbReference type="Pfam" id="PF18491">
    <property type="entry name" value="SRA"/>
    <property type="match status" value="1"/>
</dbReference>
<sequence>MKLLDYNLNQLRRSFGKKYENYVVSRILHKVGDEADDIQFITQQYVKRPTGRALTDLYFPQFNLHIEIDEPAHGKFKDEDLAREMDVIEAAEGHEFRRINIESVKGDIKLFNKKIDEIIQEILKLRQSDAFVPWHSEDEFNEKIIVSSGKLAVEDRPRFRTIAAAANLLGQNVNGMQKSFFRSKKYPGYKLWFPKFYKNSLWDNKLLDEVEVLQEHDLEFGDLIQEKPLSLENASRHFQKLIDERDRRIVFPRFVDNLGVVVYRFMGVYEVDTALSSVHGGMIYRRISKEFKL</sequence>
<feature type="domain" description="Restriction endonuclease PvuRts1 I-like N-terminal" evidence="2">
    <location>
        <begin position="4"/>
        <end position="144"/>
    </location>
</feature>
<keyword evidence="4" id="KW-1185">Reference proteome</keyword>
<dbReference type="EMBL" id="VTAV01000005">
    <property type="protein sequence ID" value="TYR36144.1"/>
    <property type="molecule type" value="Genomic_DNA"/>
</dbReference>
<gene>
    <name evidence="3" type="ORF">FXV77_09495</name>
</gene>
<evidence type="ECO:0000259" key="1">
    <source>
        <dbReference type="Pfam" id="PF18491"/>
    </source>
</evidence>
<dbReference type="InterPro" id="IPR048797">
    <property type="entry name" value="PvuRts1I-like_N"/>
</dbReference>
<dbReference type="Pfam" id="PF21598">
    <property type="entry name" value="PvuRts1I-like_N"/>
    <property type="match status" value="1"/>
</dbReference>
<reference evidence="3 4" key="1">
    <citation type="submission" date="2019-08" db="EMBL/GenBank/DDBJ databases">
        <title>Phlebobacter frassis gen. nov. sp. nov., a new member of family Sphingobacteriaceae isolated from sand fly rearing media.</title>
        <authorList>
            <person name="Kakumanu M.L."/>
            <person name="Marayati B.F."/>
            <person name="Wada-Katsumata A."/>
            <person name="Wasserberg G."/>
            <person name="Schal C."/>
            <person name="Apperson C.S."/>
            <person name="Ponnusamy L."/>
        </authorList>
    </citation>
    <scope>NUCLEOTIDE SEQUENCE [LARGE SCALE GENOMIC DNA]</scope>
    <source>
        <strain evidence="3 4">SSI9</strain>
    </source>
</reference>